<feature type="domain" description="SGNH hydrolase-type esterase" evidence="2">
    <location>
        <begin position="37"/>
        <end position="267"/>
    </location>
</feature>
<keyword evidence="4" id="KW-1185">Reference proteome</keyword>
<evidence type="ECO:0000313" key="4">
    <source>
        <dbReference type="Proteomes" id="UP001285354"/>
    </source>
</evidence>
<dbReference type="InterPro" id="IPR036514">
    <property type="entry name" value="SGNH_hydro_sf"/>
</dbReference>
<evidence type="ECO:0000259" key="2">
    <source>
        <dbReference type="Pfam" id="PF13472"/>
    </source>
</evidence>
<keyword evidence="1" id="KW-0732">Signal</keyword>
<dbReference type="EMBL" id="JAUBYV010000006">
    <property type="protein sequence ID" value="KAK2626285.1"/>
    <property type="molecule type" value="Genomic_DNA"/>
</dbReference>
<dbReference type="InterPro" id="IPR037460">
    <property type="entry name" value="SEST-like"/>
</dbReference>
<dbReference type="SUPFAM" id="SSF52266">
    <property type="entry name" value="SGNH hydrolase"/>
    <property type="match status" value="1"/>
</dbReference>
<feature type="signal peptide" evidence="1">
    <location>
        <begin position="1"/>
        <end position="19"/>
    </location>
</feature>
<dbReference type="Pfam" id="PF13472">
    <property type="entry name" value="Lipase_GDSL_2"/>
    <property type="match status" value="1"/>
</dbReference>
<dbReference type="AlphaFoldDB" id="A0AAD9T109"/>
<organism evidence="3 4">
    <name type="scientific">Diplocarpon rosae</name>
    <dbReference type="NCBI Taxonomy" id="946125"/>
    <lineage>
        <taxon>Eukaryota</taxon>
        <taxon>Fungi</taxon>
        <taxon>Dikarya</taxon>
        <taxon>Ascomycota</taxon>
        <taxon>Pezizomycotina</taxon>
        <taxon>Leotiomycetes</taxon>
        <taxon>Helotiales</taxon>
        <taxon>Drepanopezizaceae</taxon>
        <taxon>Diplocarpon</taxon>
    </lineage>
</organism>
<accession>A0AAD9T109</accession>
<reference evidence="3" key="1">
    <citation type="submission" date="2023-06" db="EMBL/GenBank/DDBJ databases">
        <title>Draft genome of Marssonina rosae.</title>
        <authorList>
            <person name="Cheng Q."/>
        </authorList>
    </citation>
    <scope>NUCLEOTIDE SEQUENCE</scope>
    <source>
        <strain evidence="3">R4</strain>
    </source>
</reference>
<name>A0AAD9T109_9HELO</name>
<evidence type="ECO:0000313" key="3">
    <source>
        <dbReference type="EMBL" id="KAK2626285.1"/>
    </source>
</evidence>
<dbReference type="Proteomes" id="UP001285354">
    <property type="component" value="Unassembled WGS sequence"/>
</dbReference>
<dbReference type="InterPro" id="IPR013830">
    <property type="entry name" value="SGNH_hydro"/>
</dbReference>
<comment type="caution">
    <text evidence="3">The sequence shown here is derived from an EMBL/GenBank/DDBJ whole genome shotgun (WGS) entry which is preliminary data.</text>
</comment>
<dbReference type="SMR" id="A0AAD9T109"/>
<protein>
    <recommendedName>
        <fullName evidence="2">SGNH hydrolase-type esterase domain-containing protein</fullName>
    </recommendedName>
</protein>
<dbReference type="PANTHER" id="PTHR37981">
    <property type="entry name" value="LIPASE 2"/>
    <property type="match status" value="1"/>
</dbReference>
<gene>
    <name evidence="3" type="ORF">QTJ16_004547</name>
</gene>
<dbReference type="GO" id="GO:0016788">
    <property type="term" value="F:hydrolase activity, acting on ester bonds"/>
    <property type="evidence" value="ECO:0007669"/>
    <property type="project" value="InterPro"/>
</dbReference>
<feature type="chain" id="PRO_5041997080" description="SGNH hydrolase-type esterase domain-containing protein" evidence="1">
    <location>
        <begin position="20"/>
        <end position="354"/>
    </location>
</feature>
<sequence>MAKLLCFSALLATLNFASAAPPGAAPEAITRPKSYAALGDSFASGLGSGFPVDDNVLCQRQDGSYPARLVKSGVFRDGLERFSNQACYGNGMDDLDTQINNLGGQKFDLVTLTIGHHDFKLEALPTACVYQIRGPDIPDPQAFCDQALRNSHREYFYIARFEILAEKIERILKEVLNEGGQLFITNYPVPFGVPELEDICDTVSFSPHDPALTMTYANRRFFNSIVHGLNYMIETVVLNFGYNVQLMDFNKMFEGKRFCEPDRMDPIGANDPGVFLTDARTTLKFPDFSPNPEELRFQINLDEDTMYDLKQKSVFHPKAAAHRALAQHIANKLEHMIALEKIRKGKGNGFGRQN</sequence>
<dbReference type="Gene3D" id="3.40.50.1110">
    <property type="entry name" value="SGNH hydrolase"/>
    <property type="match status" value="1"/>
</dbReference>
<proteinExistence type="predicted"/>
<evidence type="ECO:0000256" key="1">
    <source>
        <dbReference type="SAM" id="SignalP"/>
    </source>
</evidence>
<dbReference type="GO" id="GO:0006629">
    <property type="term" value="P:lipid metabolic process"/>
    <property type="evidence" value="ECO:0007669"/>
    <property type="project" value="TreeGrafter"/>
</dbReference>
<dbReference type="PANTHER" id="PTHR37981:SF1">
    <property type="entry name" value="SGNH HYDROLASE-TYPE ESTERASE DOMAIN-CONTAINING PROTEIN"/>
    <property type="match status" value="1"/>
</dbReference>